<dbReference type="EMBL" id="BJHW01000001">
    <property type="protein sequence ID" value="GDY54114.1"/>
    <property type="molecule type" value="Genomic_DNA"/>
</dbReference>
<organism evidence="1 2">
    <name type="scientific">Streptomyces violaceusniger</name>
    <dbReference type="NCBI Taxonomy" id="68280"/>
    <lineage>
        <taxon>Bacteria</taxon>
        <taxon>Bacillati</taxon>
        <taxon>Actinomycetota</taxon>
        <taxon>Actinomycetes</taxon>
        <taxon>Kitasatosporales</taxon>
        <taxon>Streptomycetaceae</taxon>
        <taxon>Streptomyces</taxon>
        <taxon>Streptomyces violaceusniger group</taxon>
    </lineage>
</organism>
<sequence length="155" mass="16933">MTTMMISKPSPLTPTCTGHPTYTQSLPCTEEAVGIARLSVAATLHAWGLEDLVDDARLIASELATNAIRHVTRRIPDPEQRGCFRLKVERPSDHLVRISTFDRSRTIPRVIEASETAESGRGMAVVDAVSCRWGIDPKPWGKGVWAECATPGDLP</sequence>
<dbReference type="Proteomes" id="UP000301309">
    <property type="component" value="Unassembled WGS sequence"/>
</dbReference>
<protein>
    <recommendedName>
        <fullName evidence="3">Histidine kinase/HSP90-like ATPase domain-containing protein</fullName>
    </recommendedName>
</protein>
<gene>
    <name evidence="1" type="ORF">SVIO_047370</name>
</gene>
<dbReference type="CDD" id="cd16936">
    <property type="entry name" value="HATPase_RsbW-like"/>
    <property type="match status" value="1"/>
</dbReference>
<dbReference type="PANTHER" id="PTHR35526">
    <property type="entry name" value="ANTI-SIGMA-F FACTOR RSBW-RELATED"/>
    <property type="match status" value="1"/>
</dbReference>
<keyword evidence="2" id="KW-1185">Reference proteome</keyword>
<dbReference type="InterPro" id="IPR050267">
    <property type="entry name" value="Anti-sigma-factor_SerPK"/>
</dbReference>
<reference evidence="1 2" key="1">
    <citation type="journal article" date="2020" name="Int. J. Syst. Evol. Microbiol.">
        <title>Reclassification of Streptomyces castelarensis and Streptomyces sporoclivatus as later heterotypic synonyms of Streptomyces antimycoticus.</title>
        <authorList>
            <person name="Komaki H."/>
            <person name="Tamura T."/>
        </authorList>
    </citation>
    <scope>NUCLEOTIDE SEQUENCE [LARGE SCALE GENOMIC DNA]</scope>
    <source>
        <strain evidence="1 2">NBRC 13459</strain>
    </source>
</reference>
<dbReference type="InterPro" id="IPR036890">
    <property type="entry name" value="HATPase_C_sf"/>
</dbReference>
<dbReference type="RefSeq" id="WP_137978210.1">
    <property type="nucleotide sequence ID" value="NZ_BAAASO010000046.1"/>
</dbReference>
<evidence type="ECO:0000313" key="1">
    <source>
        <dbReference type="EMBL" id="GDY54114.1"/>
    </source>
</evidence>
<dbReference type="OrthoDB" id="3476350at2"/>
<dbReference type="PANTHER" id="PTHR35526:SF3">
    <property type="entry name" value="ANTI-SIGMA-F FACTOR RSBW"/>
    <property type="match status" value="1"/>
</dbReference>
<dbReference type="Gene3D" id="3.30.565.10">
    <property type="entry name" value="Histidine kinase-like ATPase, C-terminal domain"/>
    <property type="match status" value="1"/>
</dbReference>
<evidence type="ECO:0008006" key="3">
    <source>
        <dbReference type="Google" id="ProtNLM"/>
    </source>
</evidence>
<name>A0A4D4L0Z7_STRVO</name>
<accession>A0A4D4L0Z7</accession>
<proteinExistence type="predicted"/>
<dbReference type="AlphaFoldDB" id="A0A4D4L0Z7"/>
<comment type="caution">
    <text evidence="1">The sequence shown here is derived from an EMBL/GenBank/DDBJ whole genome shotgun (WGS) entry which is preliminary data.</text>
</comment>
<evidence type="ECO:0000313" key="2">
    <source>
        <dbReference type="Proteomes" id="UP000301309"/>
    </source>
</evidence>